<dbReference type="Proteomes" id="UP000233040">
    <property type="component" value="Unassembled WGS sequence"/>
</dbReference>
<evidence type="ECO:0000313" key="1">
    <source>
        <dbReference type="Ensembl" id="ENSCCAP00000012308.1"/>
    </source>
</evidence>
<reference evidence="1" key="1">
    <citation type="submission" date="2025-08" db="UniProtKB">
        <authorList>
            <consortium name="Ensembl"/>
        </authorList>
    </citation>
    <scope>IDENTIFICATION</scope>
</reference>
<dbReference type="AlphaFoldDB" id="A0A2K5Q8R8"/>
<reference evidence="1" key="2">
    <citation type="submission" date="2025-09" db="UniProtKB">
        <authorList>
            <consortium name="Ensembl"/>
        </authorList>
    </citation>
    <scope>IDENTIFICATION</scope>
</reference>
<organism evidence="1 2">
    <name type="scientific">Cebus imitator</name>
    <name type="common">Panamanian white-faced capuchin</name>
    <name type="synonym">Cebus capucinus imitator</name>
    <dbReference type="NCBI Taxonomy" id="2715852"/>
    <lineage>
        <taxon>Eukaryota</taxon>
        <taxon>Metazoa</taxon>
        <taxon>Chordata</taxon>
        <taxon>Craniata</taxon>
        <taxon>Vertebrata</taxon>
        <taxon>Euteleostomi</taxon>
        <taxon>Mammalia</taxon>
        <taxon>Eutheria</taxon>
        <taxon>Euarchontoglires</taxon>
        <taxon>Primates</taxon>
        <taxon>Haplorrhini</taxon>
        <taxon>Platyrrhini</taxon>
        <taxon>Cebidae</taxon>
        <taxon>Cebinae</taxon>
        <taxon>Cebus</taxon>
    </lineage>
</organism>
<dbReference type="Ensembl" id="ENSCCAT00000029724.1">
    <property type="protein sequence ID" value="ENSCCAP00000012308.1"/>
    <property type="gene ID" value="ENSCCAG00000023927.1"/>
</dbReference>
<name>A0A2K5Q8R8_CEBIM</name>
<dbReference type="GeneTree" id="ENSGT00910000146910"/>
<proteinExistence type="predicted"/>
<keyword evidence="2" id="KW-1185">Reference proteome</keyword>
<protein>
    <submittedName>
        <fullName evidence="1">Uncharacterized protein</fullName>
    </submittedName>
</protein>
<evidence type="ECO:0000313" key="2">
    <source>
        <dbReference type="Proteomes" id="UP000233040"/>
    </source>
</evidence>
<accession>A0A2K5Q8R8</accession>
<dbReference type="OMA" id="MKPPCSE"/>
<sequence>MGIFLTLGFPAQKHNTSFYRNMLQSVPAKALLSPSLRGTRLLFLPQAEVVDEVIDSLARTKGVMKPPCSEGSPWRCPYFTCWVLPARKPGSGGARGSQECVWTSAGASAIRLARECQHWVFRFHAYVWARSQHVLVLTLPEQQWTDEKQRWPQPS</sequence>